<comment type="subcellular location">
    <subcellularLocation>
        <location evidence="1">Cell membrane</location>
        <topology evidence="1">Multi-pass membrane protein</topology>
    </subcellularLocation>
    <subcellularLocation>
        <location evidence="12">Membrane</location>
        <topology evidence="12">Multi-pass membrane protein</topology>
    </subcellularLocation>
</comment>
<dbReference type="SUPFAM" id="SSF144083">
    <property type="entry name" value="Magnesium transport protein CorA, transmembrane region"/>
    <property type="match status" value="1"/>
</dbReference>
<dbReference type="EMBL" id="SSSN01000002">
    <property type="protein sequence ID" value="THG36083.1"/>
    <property type="molecule type" value="Genomic_DNA"/>
</dbReference>
<dbReference type="NCBIfam" id="TIGR00383">
    <property type="entry name" value="corA"/>
    <property type="match status" value="1"/>
</dbReference>
<keyword evidence="8 12" id="KW-0406">Ion transport</keyword>
<evidence type="ECO:0000256" key="9">
    <source>
        <dbReference type="ARBA" id="ARBA00023136"/>
    </source>
</evidence>
<dbReference type="GO" id="GO:0015095">
    <property type="term" value="F:magnesium ion transmembrane transporter activity"/>
    <property type="evidence" value="ECO:0007669"/>
    <property type="project" value="UniProtKB-UniRule"/>
</dbReference>
<dbReference type="FunFam" id="1.20.58.340:FF:000004">
    <property type="entry name" value="Magnesium transport protein CorA"/>
    <property type="match status" value="1"/>
</dbReference>
<comment type="function">
    <text evidence="11">Mediates influx of magnesium ions. Alternates between open and closed states. Activated by low cytoplasmic Mg(2+) levels. Inactive when cytoplasmic Mg(2+) levels are high.</text>
</comment>
<gene>
    <name evidence="12 13" type="primary">corA</name>
    <name evidence="13" type="ORF">E6C70_00620</name>
</gene>
<reference evidence="13 14" key="1">
    <citation type="submission" date="2019-04" db="EMBL/GenBank/DDBJ databases">
        <authorList>
            <person name="Jiang L."/>
        </authorList>
    </citation>
    <scope>NUCLEOTIDE SEQUENCE [LARGE SCALE GENOMIC DNA]</scope>
    <source>
        <strain evidence="13 14">YIM 131861</strain>
    </source>
</reference>
<evidence type="ECO:0000256" key="2">
    <source>
        <dbReference type="ARBA" id="ARBA00009765"/>
    </source>
</evidence>
<dbReference type="Pfam" id="PF01544">
    <property type="entry name" value="CorA"/>
    <property type="match status" value="1"/>
</dbReference>
<dbReference type="PANTHER" id="PTHR46494:SF1">
    <property type="entry name" value="CORA FAMILY METAL ION TRANSPORTER (EUROFUNG)"/>
    <property type="match status" value="1"/>
</dbReference>
<dbReference type="GO" id="GO:0000287">
    <property type="term" value="F:magnesium ion binding"/>
    <property type="evidence" value="ECO:0007669"/>
    <property type="project" value="TreeGrafter"/>
</dbReference>
<dbReference type="GO" id="GO:0050897">
    <property type="term" value="F:cobalt ion binding"/>
    <property type="evidence" value="ECO:0007669"/>
    <property type="project" value="TreeGrafter"/>
</dbReference>
<dbReference type="InterPro" id="IPR002523">
    <property type="entry name" value="MgTranspt_CorA/ZnTranspt_ZntB"/>
</dbReference>
<dbReference type="OrthoDB" id="9803416at2"/>
<dbReference type="GO" id="GO:0005886">
    <property type="term" value="C:plasma membrane"/>
    <property type="evidence" value="ECO:0007669"/>
    <property type="project" value="UniProtKB-SubCell"/>
</dbReference>
<evidence type="ECO:0000256" key="12">
    <source>
        <dbReference type="RuleBase" id="RU362010"/>
    </source>
</evidence>
<dbReference type="Gene3D" id="1.20.58.340">
    <property type="entry name" value="Magnesium transport protein CorA, transmembrane region"/>
    <property type="match status" value="2"/>
</dbReference>
<keyword evidence="3 12" id="KW-0813">Transport</keyword>
<dbReference type="AlphaFoldDB" id="A0A4S4FZ10"/>
<sequence length="325" mass="36779">MAVIDNAVYWDGVRIATPTSLAETFEAKDALGGFAWIGLYRPSSEELDEVATEYGLHHLAVEDAKTGHQRSKLESYGKTRFVVLRPARYDDSHERVEFGEVELFVGPDFVVTVRHAESPDLHAVRMRLEANPDLLALGPQAVLYAVLDQVVDEYSPVIAGLENDIDEIEDQIFEGDPAVSRRIYALSREVTEFQRATRPLPELIERLRGELDKNERAGLELRRALRDVADHAIRIAERGETFKQLLQNALTVQLTLVGQRQGDEVKRISSWAAILFTPTLVGTIYGMNFDHMPELHWFFGYPFAIALMVGMGFGLYFAFKRRGWL</sequence>
<evidence type="ECO:0000256" key="4">
    <source>
        <dbReference type="ARBA" id="ARBA00022475"/>
    </source>
</evidence>
<dbReference type="InterPro" id="IPR045861">
    <property type="entry name" value="CorA_cytoplasmic_dom"/>
</dbReference>
<evidence type="ECO:0000256" key="1">
    <source>
        <dbReference type="ARBA" id="ARBA00004651"/>
    </source>
</evidence>
<keyword evidence="5 12" id="KW-0812">Transmembrane</keyword>
<evidence type="ECO:0000256" key="11">
    <source>
        <dbReference type="ARBA" id="ARBA00045497"/>
    </source>
</evidence>
<keyword evidence="6 12" id="KW-0460">Magnesium</keyword>
<comment type="catalytic activity">
    <reaction evidence="10">
        <text>Mg(2+)(in) = Mg(2+)(out)</text>
        <dbReference type="Rhea" id="RHEA:29827"/>
        <dbReference type="ChEBI" id="CHEBI:18420"/>
    </reaction>
</comment>
<dbReference type="InterPro" id="IPR004488">
    <property type="entry name" value="Mg/Co-transport_prot_CorA"/>
</dbReference>
<proteinExistence type="inferred from homology"/>
<feature type="transmembrane region" description="Helical" evidence="12">
    <location>
        <begin position="268"/>
        <end position="287"/>
    </location>
</feature>
<evidence type="ECO:0000256" key="6">
    <source>
        <dbReference type="ARBA" id="ARBA00022842"/>
    </source>
</evidence>
<name>A0A4S4FZ10_9MICO</name>
<feature type="transmembrane region" description="Helical" evidence="12">
    <location>
        <begin position="299"/>
        <end position="319"/>
    </location>
</feature>
<dbReference type="CDD" id="cd12830">
    <property type="entry name" value="MtCorA-like"/>
    <property type="match status" value="1"/>
</dbReference>
<keyword evidence="14" id="KW-1185">Reference proteome</keyword>
<keyword evidence="9 12" id="KW-0472">Membrane</keyword>
<evidence type="ECO:0000313" key="14">
    <source>
        <dbReference type="Proteomes" id="UP000307380"/>
    </source>
</evidence>
<dbReference type="Gene3D" id="3.30.460.20">
    <property type="entry name" value="CorA soluble domain-like"/>
    <property type="match status" value="1"/>
</dbReference>
<comment type="similarity">
    <text evidence="2 12">Belongs to the CorA metal ion transporter (MIT) (TC 1.A.35) family.</text>
</comment>
<dbReference type="GO" id="GO:0015087">
    <property type="term" value="F:cobalt ion transmembrane transporter activity"/>
    <property type="evidence" value="ECO:0007669"/>
    <property type="project" value="UniProtKB-UniRule"/>
</dbReference>
<accession>A0A4S4FZ10</accession>
<evidence type="ECO:0000256" key="5">
    <source>
        <dbReference type="ARBA" id="ARBA00022692"/>
    </source>
</evidence>
<evidence type="ECO:0000256" key="8">
    <source>
        <dbReference type="ARBA" id="ARBA00023065"/>
    </source>
</evidence>
<evidence type="ECO:0000256" key="3">
    <source>
        <dbReference type="ARBA" id="ARBA00022448"/>
    </source>
</evidence>
<protein>
    <recommendedName>
        <fullName evidence="12">Magnesium transport protein CorA</fullName>
    </recommendedName>
</protein>
<evidence type="ECO:0000313" key="13">
    <source>
        <dbReference type="EMBL" id="THG36083.1"/>
    </source>
</evidence>
<comment type="caution">
    <text evidence="13">The sequence shown here is derived from an EMBL/GenBank/DDBJ whole genome shotgun (WGS) entry which is preliminary data.</text>
</comment>
<dbReference type="SUPFAM" id="SSF143865">
    <property type="entry name" value="CorA soluble domain-like"/>
    <property type="match status" value="1"/>
</dbReference>
<organism evidence="13 14">
    <name type="scientific">Orlajensenia flava</name>
    <dbReference type="NCBI Taxonomy" id="2565934"/>
    <lineage>
        <taxon>Bacteria</taxon>
        <taxon>Bacillati</taxon>
        <taxon>Actinomycetota</taxon>
        <taxon>Actinomycetes</taxon>
        <taxon>Micrococcales</taxon>
        <taxon>Microbacteriaceae</taxon>
        <taxon>Orlajensenia</taxon>
    </lineage>
</organism>
<evidence type="ECO:0000256" key="7">
    <source>
        <dbReference type="ARBA" id="ARBA00022989"/>
    </source>
</evidence>
<dbReference type="PANTHER" id="PTHR46494">
    <property type="entry name" value="CORA FAMILY METAL ION TRANSPORTER (EUROFUNG)"/>
    <property type="match status" value="1"/>
</dbReference>
<dbReference type="RefSeq" id="WP_136421271.1">
    <property type="nucleotide sequence ID" value="NZ_OZ241748.1"/>
</dbReference>
<keyword evidence="4 12" id="KW-1003">Cell membrane</keyword>
<dbReference type="InterPro" id="IPR045863">
    <property type="entry name" value="CorA_TM1_TM2"/>
</dbReference>
<evidence type="ECO:0000256" key="10">
    <source>
        <dbReference type="ARBA" id="ARBA00034269"/>
    </source>
</evidence>
<keyword evidence="7 12" id="KW-1133">Transmembrane helix</keyword>
<dbReference type="Proteomes" id="UP000307380">
    <property type="component" value="Unassembled WGS sequence"/>
</dbReference>